<evidence type="ECO:0000313" key="2">
    <source>
        <dbReference type="Proteomes" id="UP000014062"/>
    </source>
</evidence>
<name>A0A7U9DS26_STRLI</name>
<dbReference type="EMBL" id="CM001889">
    <property type="protein sequence ID" value="EOY48345.1"/>
    <property type="molecule type" value="Genomic_DNA"/>
</dbReference>
<protein>
    <submittedName>
        <fullName evidence="1">Uncharacterized protein</fullName>
    </submittedName>
</protein>
<dbReference type="Proteomes" id="UP000014062">
    <property type="component" value="Chromosome"/>
</dbReference>
<dbReference type="AlphaFoldDB" id="A0A7U9DS26"/>
<reference evidence="2" key="1">
    <citation type="journal article" date="2013" name="Genome Biol. Evol.">
        <title>The genome sequence of Streptomyces lividans 66 reveals a novel tRNA-dependent peptide biosynthetic system within a metal-related genomic island.</title>
        <authorList>
            <person name="Cruz-Morales P."/>
            <person name="Vijgenboom E."/>
            <person name="Iruegas-Bocardo F."/>
            <person name="Girard G."/>
            <person name="Yanez-Guerra L.A."/>
            <person name="Ramos-Aboites H.E."/>
            <person name="Pernodet J.L."/>
            <person name="Anne J."/>
            <person name="van Wezel G.P."/>
            <person name="Barona-Gomez F."/>
        </authorList>
    </citation>
    <scope>NUCLEOTIDE SEQUENCE [LARGE SCALE GENOMIC DNA]</scope>
    <source>
        <strain evidence="2">1326</strain>
    </source>
</reference>
<sequence>MGRCALCIDRSDQWRRFRNQISGVPMRFRSASGMAGPLIVPLLVPPIAPGRFTGTQALVNASGNRQCG</sequence>
<gene>
    <name evidence="1" type="ORF">SLI_3632</name>
</gene>
<evidence type="ECO:0000313" key="1">
    <source>
        <dbReference type="EMBL" id="EOY48345.1"/>
    </source>
</evidence>
<organism evidence="1 2">
    <name type="scientific">Streptomyces lividans 1326</name>
    <dbReference type="NCBI Taxonomy" id="1200984"/>
    <lineage>
        <taxon>Bacteria</taxon>
        <taxon>Bacillati</taxon>
        <taxon>Actinomycetota</taxon>
        <taxon>Actinomycetes</taxon>
        <taxon>Kitasatosporales</taxon>
        <taxon>Streptomycetaceae</taxon>
        <taxon>Streptomyces</taxon>
    </lineage>
</organism>
<accession>A0A7U9DS26</accession>
<proteinExistence type="predicted"/>